<organism evidence="2 3">
    <name type="scientific">Rhizopus delemar</name>
    <dbReference type="NCBI Taxonomy" id="936053"/>
    <lineage>
        <taxon>Eukaryota</taxon>
        <taxon>Fungi</taxon>
        <taxon>Fungi incertae sedis</taxon>
        <taxon>Mucoromycota</taxon>
        <taxon>Mucoromycotina</taxon>
        <taxon>Mucoromycetes</taxon>
        <taxon>Mucorales</taxon>
        <taxon>Mucorineae</taxon>
        <taxon>Rhizopodaceae</taxon>
        <taxon>Rhizopus</taxon>
    </lineage>
</organism>
<accession>A0A9P6XQ51</accession>
<proteinExistence type="predicted"/>
<feature type="region of interest" description="Disordered" evidence="1">
    <location>
        <begin position="47"/>
        <end position="89"/>
    </location>
</feature>
<evidence type="ECO:0000256" key="1">
    <source>
        <dbReference type="SAM" id="MobiDB-lite"/>
    </source>
</evidence>
<reference evidence="2 3" key="1">
    <citation type="journal article" date="2020" name="Microb. Genom.">
        <title>Genetic diversity of clinical and environmental Mucorales isolates obtained from an investigation of mucormycosis cases among solid organ transplant recipients.</title>
        <authorList>
            <person name="Nguyen M.H."/>
            <person name="Kaul D."/>
            <person name="Muto C."/>
            <person name="Cheng S.J."/>
            <person name="Richter R.A."/>
            <person name="Bruno V.M."/>
            <person name="Liu G."/>
            <person name="Beyhan S."/>
            <person name="Sundermann A.J."/>
            <person name="Mounaud S."/>
            <person name="Pasculle A.W."/>
            <person name="Nierman W.C."/>
            <person name="Driscoll E."/>
            <person name="Cumbie R."/>
            <person name="Clancy C.J."/>
            <person name="Dupont C.L."/>
        </authorList>
    </citation>
    <scope>NUCLEOTIDE SEQUENCE [LARGE SCALE GENOMIC DNA]</scope>
    <source>
        <strain evidence="2 3">GL24</strain>
    </source>
</reference>
<name>A0A9P6XQ51_9FUNG</name>
<gene>
    <name evidence="2" type="ORF">G6F50_017610</name>
</gene>
<protein>
    <submittedName>
        <fullName evidence="2">Uncharacterized protein</fullName>
    </submittedName>
</protein>
<feature type="compositionally biased region" description="Basic and acidic residues" evidence="1">
    <location>
        <begin position="64"/>
        <end position="81"/>
    </location>
</feature>
<keyword evidence="3" id="KW-1185">Reference proteome</keyword>
<evidence type="ECO:0000313" key="3">
    <source>
        <dbReference type="Proteomes" id="UP000740926"/>
    </source>
</evidence>
<dbReference type="AlphaFoldDB" id="A0A9P6XQ51"/>
<dbReference type="Proteomes" id="UP000740926">
    <property type="component" value="Unassembled WGS sequence"/>
</dbReference>
<evidence type="ECO:0000313" key="2">
    <source>
        <dbReference type="EMBL" id="KAG1530003.1"/>
    </source>
</evidence>
<dbReference type="EMBL" id="JAANIU010013440">
    <property type="protein sequence ID" value="KAG1530003.1"/>
    <property type="molecule type" value="Genomic_DNA"/>
</dbReference>
<sequence length="89" mass="10142">MAGHLGQFDALALQGFVFAADEVGRVDPLIDLLDEVARRHDGTLEGIKRDGHRTARRFQHAPLRIHDDQGQRKDDQNDQPHLRRWAAPE</sequence>
<comment type="caution">
    <text evidence="2">The sequence shown here is derived from an EMBL/GenBank/DDBJ whole genome shotgun (WGS) entry which is preliminary data.</text>
</comment>